<dbReference type="GO" id="GO:0005886">
    <property type="term" value="C:plasma membrane"/>
    <property type="evidence" value="ECO:0007669"/>
    <property type="project" value="TreeGrafter"/>
</dbReference>
<dbReference type="EMBL" id="QTJV01000001">
    <property type="protein sequence ID" value="RFM36861.1"/>
    <property type="molecule type" value="Genomic_DNA"/>
</dbReference>
<name>A0A3E1P9L5_9BACT</name>
<dbReference type="GO" id="GO:0017004">
    <property type="term" value="P:cytochrome complex assembly"/>
    <property type="evidence" value="ECO:0007669"/>
    <property type="project" value="UniProtKB-KW"/>
</dbReference>
<feature type="transmembrane region" description="Helical" evidence="6">
    <location>
        <begin position="728"/>
        <end position="752"/>
    </location>
</feature>
<keyword evidence="10" id="KW-1185">Reference proteome</keyword>
<evidence type="ECO:0000313" key="10">
    <source>
        <dbReference type="Proteomes" id="UP000261174"/>
    </source>
</evidence>
<dbReference type="PANTHER" id="PTHR30071">
    <property type="entry name" value="HEME EXPORTER PROTEIN C"/>
    <property type="match status" value="1"/>
</dbReference>
<dbReference type="InterPro" id="IPR002541">
    <property type="entry name" value="Cyt_c_assembly"/>
</dbReference>
<dbReference type="GO" id="GO:0020037">
    <property type="term" value="F:heme binding"/>
    <property type="evidence" value="ECO:0007669"/>
    <property type="project" value="InterPro"/>
</dbReference>
<keyword evidence="3" id="KW-0201">Cytochrome c-type biogenesis</keyword>
<dbReference type="InterPro" id="IPR045062">
    <property type="entry name" value="Cyt_c_biogenesis_CcsA/CcmC"/>
</dbReference>
<dbReference type="AlphaFoldDB" id="A0A3E1P9L5"/>
<evidence type="ECO:0000313" key="9">
    <source>
        <dbReference type="EMBL" id="RFM36861.1"/>
    </source>
</evidence>
<feature type="transmembrane region" description="Helical" evidence="6">
    <location>
        <begin position="1010"/>
        <end position="1030"/>
    </location>
</feature>
<dbReference type="Proteomes" id="UP000261174">
    <property type="component" value="Unassembled WGS sequence"/>
</dbReference>
<gene>
    <name evidence="9" type="ORF">DXN04_05005</name>
</gene>
<evidence type="ECO:0000256" key="1">
    <source>
        <dbReference type="ARBA" id="ARBA00004141"/>
    </source>
</evidence>
<dbReference type="OrthoDB" id="9814290at2"/>
<dbReference type="InterPro" id="IPR007816">
    <property type="entry name" value="ResB-like_domain"/>
</dbReference>
<proteinExistence type="predicted"/>
<comment type="caution">
    <text evidence="9">The sequence shown here is derived from an EMBL/GenBank/DDBJ whole genome shotgun (WGS) entry which is preliminary data.</text>
</comment>
<comment type="subcellular location">
    <subcellularLocation>
        <location evidence="1">Membrane</location>
        <topology evidence="1">Multi-pass membrane protein</topology>
    </subcellularLocation>
</comment>
<evidence type="ECO:0000256" key="4">
    <source>
        <dbReference type="ARBA" id="ARBA00022989"/>
    </source>
</evidence>
<organism evidence="9 10">
    <name type="scientific">Chitinophaga silvisoli</name>
    <dbReference type="NCBI Taxonomy" id="2291814"/>
    <lineage>
        <taxon>Bacteria</taxon>
        <taxon>Pseudomonadati</taxon>
        <taxon>Bacteroidota</taxon>
        <taxon>Chitinophagia</taxon>
        <taxon>Chitinophagales</taxon>
        <taxon>Chitinophagaceae</taxon>
        <taxon>Chitinophaga</taxon>
    </lineage>
</organism>
<accession>A0A3E1P9L5</accession>
<feature type="domain" description="ResB-like" evidence="8">
    <location>
        <begin position="347"/>
        <end position="421"/>
    </location>
</feature>
<keyword evidence="5 6" id="KW-0472">Membrane</keyword>
<evidence type="ECO:0000256" key="2">
    <source>
        <dbReference type="ARBA" id="ARBA00022692"/>
    </source>
</evidence>
<dbReference type="Pfam" id="PF05140">
    <property type="entry name" value="ResB"/>
    <property type="match status" value="1"/>
</dbReference>
<feature type="transmembrane region" description="Helical" evidence="6">
    <location>
        <begin position="45"/>
        <end position="64"/>
    </location>
</feature>
<protein>
    <submittedName>
        <fullName evidence="9">Cytochrome C biogenesis protein CcsB</fullName>
    </submittedName>
</protein>
<feature type="transmembrane region" description="Helical" evidence="6">
    <location>
        <begin position="945"/>
        <end position="963"/>
    </location>
</feature>
<feature type="transmembrane region" description="Helical" evidence="6">
    <location>
        <begin position="764"/>
        <end position="786"/>
    </location>
</feature>
<evidence type="ECO:0000256" key="3">
    <source>
        <dbReference type="ARBA" id="ARBA00022748"/>
    </source>
</evidence>
<feature type="transmembrane region" description="Helical" evidence="6">
    <location>
        <begin position="473"/>
        <end position="489"/>
    </location>
</feature>
<feature type="transmembrane region" description="Helical" evidence="6">
    <location>
        <begin position="76"/>
        <end position="96"/>
    </location>
</feature>
<feature type="transmembrane region" description="Helical" evidence="6">
    <location>
        <begin position="860"/>
        <end position="885"/>
    </location>
</feature>
<sequence>MLKKIFFSTRTMGVLLIVFAFAMAWATFIENDFGTPAAKELVYNSWWFELVMIMLVANFLGNIVRYKLYKKAKWPLLVFHIAFLFIFLGGAITRYLSFEGTMHIREGQMENRIISEATFFKVQISRQNQTQEYPLEKATFLPANIPGFFRLFRQPFKAAYDFYGEKVQVNMLHFIPRAQDSVMTDTGAAMVLHLVTIEDGMRKNIYIPAGETRSLQGVDIGFGKAVPDGVEIDIERGSLYIRSALAAQYRVMATGQIDSIGMAGEKDAFQLRALYNFSTGLLLVVPEMPRRGRLVYYEGDLKKNASDPDLVVMEIATAEGRDTVSFYGGKGFTGFQSSVMLGNIKIDMGYGSRYYNTPFYIHLDQFELGKYPGSNAPSSFSSRVTVSDAGGVMPYNIYMNHTLDYGGFRFFQSSYDADEKGTILSVNHDVTGTKLTYIGYVMLFAGMFFTLFWRGTRFQILRQQLGAASSKKGFTVLVIALLCGTSGYAQKVPQNVPDRAHAAAFGYLPVQNIDGRIEPANTLALEILRKLYRHDSYHTFDANQFLLAVSTNPAEWLNVPLIKVNDRGGKALLSRVKANAEGLTTIMNLLTLDTAGDAHFLLEPEYNSAFAKRAAEQDNYDKEVIELNDKMQVVQMLLSGMYLRILPLRGDSNNTWVSLSLMQVPQNRGEELVMAYFQSIQHARRNGNWSKADQLLAQLKSLQRSEGASVIPSQAKLNWEVRFNSWNLFFRLMLSYAVIGSILFCISFVAMFNSSKVLKYLIRGLISILVMSALLQAFGLVVRWYISGHAPWSNGYEAVMFISLIGLVSGLLLYRNGNSYIPAAGALIAVILMGFAHGGAQMNPQITPLVPVLKSYWLMIHVAIITASYGFLGLSALLGMFVLLLHIVNNSARRFFIEKPLRELTIVNELSMIIGIFMLTCGTFLGGMWANESWGRYWSWDPKETWAFISVIVYAFVLHVRLIPGMQSKFLFSFLSVVSFSTVIMTYFGVNYYLSGLHSYAKGDPMPIPSWIYISIVTVGIVSLAALFRYRKLSRVMGSMQRDTTV</sequence>
<feature type="transmembrane region" description="Helical" evidence="6">
    <location>
        <begin position="906"/>
        <end position="925"/>
    </location>
</feature>
<feature type="transmembrane region" description="Helical" evidence="6">
    <location>
        <begin position="821"/>
        <end position="840"/>
    </location>
</feature>
<dbReference type="PANTHER" id="PTHR30071:SF1">
    <property type="entry name" value="CYTOCHROME B_B6 PROTEIN-RELATED"/>
    <property type="match status" value="1"/>
</dbReference>
<feature type="transmembrane region" description="Helical" evidence="6">
    <location>
        <begin position="435"/>
        <end position="453"/>
    </location>
</feature>
<feature type="transmembrane region" description="Helical" evidence="6">
    <location>
        <begin position="798"/>
        <end position="814"/>
    </location>
</feature>
<feature type="domain" description="Cytochrome c assembly protein" evidence="7">
    <location>
        <begin position="792"/>
        <end position="998"/>
    </location>
</feature>
<reference evidence="9 10" key="1">
    <citation type="submission" date="2018-08" db="EMBL/GenBank/DDBJ databases">
        <title>Chitinophaga sp. K20C18050901, a novel bacterium isolated from forest soil.</title>
        <authorList>
            <person name="Wang C."/>
        </authorList>
    </citation>
    <scope>NUCLEOTIDE SEQUENCE [LARGE SCALE GENOMIC DNA]</scope>
    <source>
        <strain evidence="9 10">K20C18050901</strain>
    </source>
</reference>
<keyword evidence="4 6" id="KW-1133">Transmembrane helix</keyword>
<feature type="transmembrane region" description="Helical" evidence="6">
    <location>
        <begin position="970"/>
        <end position="990"/>
    </location>
</feature>
<dbReference type="RefSeq" id="WP_116852180.1">
    <property type="nucleotide sequence ID" value="NZ_QTJV01000001.1"/>
</dbReference>
<keyword evidence="2 6" id="KW-0812">Transmembrane</keyword>
<evidence type="ECO:0000259" key="8">
    <source>
        <dbReference type="Pfam" id="PF05140"/>
    </source>
</evidence>
<evidence type="ECO:0000259" key="7">
    <source>
        <dbReference type="Pfam" id="PF01578"/>
    </source>
</evidence>
<dbReference type="Pfam" id="PF01578">
    <property type="entry name" value="Cytochrom_C_asm"/>
    <property type="match status" value="1"/>
</dbReference>
<evidence type="ECO:0000256" key="5">
    <source>
        <dbReference type="ARBA" id="ARBA00023136"/>
    </source>
</evidence>
<evidence type="ECO:0000256" key="6">
    <source>
        <dbReference type="SAM" id="Phobius"/>
    </source>
</evidence>